<dbReference type="InterPro" id="IPR036908">
    <property type="entry name" value="RlpA-like_sf"/>
</dbReference>
<dbReference type="Pfam" id="PF03330">
    <property type="entry name" value="DPBB_1"/>
    <property type="match status" value="1"/>
</dbReference>
<gene>
    <name evidence="3" type="ORF">HYH03_004534</name>
</gene>
<dbReference type="InterPro" id="IPR009009">
    <property type="entry name" value="RlpA-like_DPBB"/>
</dbReference>
<organism evidence="3 4">
    <name type="scientific">Edaphochlamys debaryana</name>
    <dbReference type="NCBI Taxonomy" id="47281"/>
    <lineage>
        <taxon>Eukaryota</taxon>
        <taxon>Viridiplantae</taxon>
        <taxon>Chlorophyta</taxon>
        <taxon>core chlorophytes</taxon>
        <taxon>Chlorophyceae</taxon>
        <taxon>CS clade</taxon>
        <taxon>Chlamydomonadales</taxon>
        <taxon>Chlamydomonadales incertae sedis</taxon>
        <taxon>Edaphochlamys</taxon>
    </lineage>
</organism>
<keyword evidence="4" id="KW-1185">Reference proteome</keyword>
<name>A0A835YAR7_9CHLO</name>
<dbReference type="CDD" id="cd22271">
    <property type="entry name" value="DPBB_EXP_N-like"/>
    <property type="match status" value="1"/>
</dbReference>
<dbReference type="InterPro" id="IPR006311">
    <property type="entry name" value="TAT_signal"/>
</dbReference>
<comment type="caution">
    <text evidence="3">The sequence shown here is derived from an EMBL/GenBank/DDBJ whole genome shotgun (WGS) entry which is preliminary data.</text>
</comment>
<evidence type="ECO:0000313" key="3">
    <source>
        <dbReference type="EMBL" id="KAG2497376.1"/>
    </source>
</evidence>
<proteinExistence type="predicted"/>
<dbReference type="Proteomes" id="UP000612055">
    <property type="component" value="Unassembled WGS sequence"/>
</dbReference>
<dbReference type="GO" id="GO:0009664">
    <property type="term" value="P:plant-type cell wall organization"/>
    <property type="evidence" value="ECO:0007669"/>
    <property type="project" value="InterPro"/>
</dbReference>
<dbReference type="SMART" id="SM00837">
    <property type="entry name" value="DPBB_1"/>
    <property type="match status" value="1"/>
</dbReference>
<evidence type="ECO:0000313" key="4">
    <source>
        <dbReference type="Proteomes" id="UP000612055"/>
    </source>
</evidence>
<feature type="region of interest" description="Disordered" evidence="1">
    <location>
        <begin position="54"/>
        <end position="77"/>
    </location>
</feature>
<dbReference type="PROSITE" id="PS50842">
    <property type="entry name" value="EXPANSIN_EG45"/>
    <property type="match status" value="1"/>
</dbReference>
<reference evidence="3" key="1">
    <citation type="journal article" date="2020" name="bioRxiv">
        <title>Comparative genomics of Chlamydomonas.</title>
        <authorList>
            <person name="Craig R.J."/>
            <person name="Hasan A.R."/>
            <person name="Ness R.W."/>
            <person name="Keightley P.D."/>
        </authorList>
    </citation>
    <scope>NUCLEOTIDE SEQUENCE</scope>
    <source>
        <strain evidence="3">CCAP 11/70</strain>
    </source>
</reference>
<dbReference type="OrthoDB" id="5823761at2759"/>
<dbReference type="SUPFAM" id="SSF50685">
    <property type="entry name" value="Barwin-like endoglucanases"/>
    <property type="match status" value="1"/>
</dbReference>
<evidence type="ECO:0000259" key="2">
    <source>
        <dbReference type="PROSITE" id="PS50842"/>
    </source>
</evidence>
<feature type="compositionally biased region" description="Gly residues" evidence="1">
    <location>
        <begin position="61"/>
        <end position="77"/>
    </location>
</feature>
<accession>A0A835YAR7</accession>
<dbReference type="PANTHER" id="PTHR31867">
    <property type="entry name" value="EXPANSIN-A15"/>
    <property type="match status" value="1"/>
</dbReference>
<dbReference type="EMBL" id="JAEHOE010000014">
    <property type="protein sequence ID" value="KAG2497376.1"/>
    <property type="molecule type" value="Genomic_DNA"/>
</dbReference>
<dbReference type="InterPro" id="IPR002963">
    <property type="entry name" value="Expansin"/>
</dbReference>
<dbReference type="Gene3D" id="2.40.40.10">
    <property type="entry name" value="RlpA-like domain"/>
    <property type="match status" value="1"/>
</dbReference>
<protein>
    <recommendedName>
        <fullName evidence="2">Expansin-like EG45 domain-containing protein</fullName>
    </recommendedName>
</protein>
<evidence type="ECO:0000256" key="1">
    <source>
        <dbReference type="SAM" id="MobiDB-lite"/>
    </source>
</evidence>
<sequence>MLASQSLLTARGLSRRRLNVLCAALLAAGLLGLLAPRPAAATWNVINSWHNGGDSNSGSGSSSGSGGGGGGGDGGGSYGSWRTARATRYDGPDDWWSIHEGSCGYGYLDQGAASGWDVAAMSDSCDDYHGSCGRCIEVKCNPMTFADGYGEQLDRQGVCRDTGASVVVQVTDTCPCNYPGNAYSNRRWCCGDMYHLDLSTWAFEKLAEKKWGVIGLQVRSVPCNYKPEKAASPPSNPTPFWSRISKPHNFWKDLRPWCW</sequence>
<dbReference type="PROSITE" id="PS51318">
    <property type="entry name" value="TAT"/>
    <property type="match status" value="1"/>
</dbReference>
<dbReference type="AlphaFoldDB" id="A0A835YAR7"/>
<feature type="domain" description="Expansin-like EG45" evidence="2">
    <location>
        <begin position="100"/>
        <end position="228"/>
    </location>
</feature>
<dbReference type="InterPro" id="IPR007112">
    <property type="entry name" value="Expansin/allergen_DPBB_dom"/>
</dbReference>